<evidence type="ECO:0000256" key="1">
    <source>
        <dbReference type="SAM" id="Phobius"/>
    </source>
</evidence>
<name>A0ABP9FQ55_9MICC</name>
<dbReference type="RefSeq" id="WP_345476321.1">
    <property type="nucleotide sequence ID" value="NZ_BAABLW010000001.1"/>
</dbReference>
<protein>
    <submittedName>
        <fullName evidence="2">Uncharacterized protein</fullName>
    </submittedName>
</protein>
<sequence length="151" mass="16052">MTVTLRRSAAVLSAGSGLLHLAMMGHGPVLLSLVMALMALVCMPCAGHLWRSARLRTWITVGSMNLSMLLLHLAMLSAGAHRGADVEDLSAGRSGIVLTHHHESAWSFSAAHQVLFGAATMAAAAVVLLSTLAAGIDLHRRYKDRLSQQHI</sequence>
<feature type="transmembrane region" description="Helical" evidence="1">
    <location>
        <begin position="57"/>
        <end position="80"/>
    </location>
</feature>
<accession>A0ABP9FQ55</accession>
<organism evidence="2 3">
    <name type="scientific">Nesterenkonia rhizosphaerae</name>
    <dbReference type="NCBI Taxonomy" id="1348272"/>
    <lineage>
        <taxon>Bacteria</taxon>
        <taxon>Bacillati</taxon>
        <taxon>Actinomycetota</taxon>
        <taxon>Actinomycetes</taxon>
        <taxon>Micrococcales</taxon>
        <taxon>Micrococcaceae</taxon>
        <taxon>Nesterenkonia</taxon>
    </lineage>
</organism>
<keyword evidence="1" id="KW-1133">Transmembrane helix</keyword>
<proteinExistence type="predicted"/>
<keyword evidence="1" id="KW-0812">Transmembrane</keyword>
<feature type="transmembrane region" description="Helical" evidence="1">
    <location>
        <begin position="29"/>
        <end position="50"/>
    </location>
</feature>
<dbReference type="EMBL" id="BAABLW010000001">
    <property type="protein sequence ID" value="GAA4911654.1"/>
    <property type="molecule type" value="Genomic_DNA"/>
</dbReference>
<reference evidence="3" key="1">
    <citation type="journal article" date="2019" name="Int. J. Syst. Evol. Microbiol.">
        <title>The Global Catalogue of Microorganisms (GCM) 10K type strain sequencing project: providing services to taxonomists for standard genome sequencing and annotation.</title>
        <authorList>
            <consortium name="The Broad Institute Genomics Platform"/>
            <consortium name="The Broad Institute Genome Sequencing Center for Infectious Disease"/>
            <person name="Wu L."/>
            <person name="Ma J."/>
        </authorList>
    </citation>
    <scope>NUCLEOTIDE SEQUENCE [LARGE SCALE GENOMIC DNA]</scope>
    <source>
        <strain evidence="3">JCM 19129</strain>
    </source>
</reference>
<feature type="transmembrane region" description="Helical" evidence="1">
    <location>
        <begin position="114"/>
        <end position="136"/>
    </location>
</feature>
<comment type="caution">
    <text evidence="2">The sequence shown here is derived from an EMBL/GenBank/DDBJ whole genome shotgun (WGS) entry which is preliminary data.</text>
</comment>
<keyword evidence="3" id="KW-1185">Reference proteome</keyword>
<gene>
    <name evidence="2" type="ORF">GCM10025790_02630</name>
</gene>
<keyword evidence="1" id="KW-0472">Membrane</keyword>
<dbReference type="Proteomes" id="UP001500368">
    <property type="component" value="Unassembled WGS sequence"/>
</dbReference>
<evidence type="ECO:0000313" key="3">
    <source>
        <dbReference type="Proteomes" id="UP001500368"/>
    </source>
</evidence>
<evidence type="ECO:0000313" key="2">
    <source>
        <dbReference type="EMBL" id="GAA4911654.1"/>
    </source>
</evidence>